<evidence type="ECO:0000256" key="5">
    <source>
        <dbReference type="PROSITE-ProRule" id="PRU00354"/>
    </source>
</evidence>
<keyword evidence="4" id="KW-0812">Transmembrane</keyword>
<gene>
    <name evidence="4" type="primary">speE</name>
    <name evidence="7" type="ORF">SAMN04488112_12830</name>
</gene>
<comment type="catalytic activity">
    <reaction evidence="4">
        <text>S-adenosyl 3-(methylsulfanyl)propylamine + putrescine = S-methyl-5'-thioadenosine + spermidine + H(+)</text>
        <dbReference type="Rhea" id="RHEA:12721"/>
        <dbReference type="ChEBI" id="CHEBI:15378"/>
        <dbReference type="ChEBI" id="CHEBI:17509"/>
        <dbReference type="ChEBI" id="CHEBI:57443"/>
        <dbReference type="ChEBI" id="CHEBI:57834"/>
        <dbReference type="ChEBI" id="CHEBI:326268"/>
        <dbReference type="EC" id="2.5.1.16"/>
    </reaction>
</comment>
<comment type="subcellular location">
    <subcellularLocation>
        <location evidence="4">Cell membrane</location>
        <topology evidence="4">Multi-pass membrane protein</topology>
    </subcellularLocation>
</comment>
<comment type="pathway">
    <text evidence="4">Amine and polyamine biosynthesis; spermidine biosynthesis; spermidine from putrescine: step 1/1.</text>
</comment>
<comment type="function">
    <text evidence="4">Catalyzes the irreversible transfer of a propylamine group from the amino donor S-adenosylmethioninamine (decarboxy-AdoMet) to putrescine (1,4-diaminobutane) to yield spermidine.</text>
</comment>
<evidence type="ECO:0000313" key="7">
    <source>
        <dbReference type="EMBL" id="SDD04182.1"/>
    </source>
</evidence>
<dbReference type="STRING" id="1236220.SAMN04488112_12830"/>
<keyword evidence="4" id="KW-0745">Spermidine biosynthesis</keyword>
<dbReference type="SUPFAM" id="SSF53335">
    <property type="entry name" value="S-adenosyl-L-methionine-dependent methyltransferases"/>
    <property type="match status" value="1"/>
</dbReference>
<feature type="binding site" evidence="4">
    <location>
        <position position="244"/>
    </location>
    <ligand>
        <name>S-methyl-5'-thioadenosine</name>
        <dbReference type="ChEBI" id="CHEBI:17509"/>
    </ligand>
</feature>
<keyword evidence="3 4" id="KW-0620">Polyamine biosynthesis</keyword>
<feature type="transmembrane region" description="Helical" evidence="4">
    <location>
        <begin position="12"/>
        <end position="38"/>
    </location>
</feature>
<dbReference type="InterPro" id="IPR030373">
    <property type="entry name" value="PABS_CS"/>
</dbReference>
<comment type="caution">
    <text evidence="4">Lacks conserved residue(s) required for the propagation of feature annotation.</text>
</comment>
<keyword evidence="4" id="KW-0472">Membrane</keyword>
<dbReference type="InterPro" id="IPR030374">
    <property type="entry name" value="PABS"/>
</dbReference>
<feature type="active site" description="Proton acceptor" evidence="4 5">
    <location>
        <position position="370"/>
    </location>
</feature>
<protein>
    <recommendedName>
        <fullName evidence="4">Polyamine aminopropyltransferase</fullName>
    </recommendedName>
    <alternativeName>
        <fullName evidence="4">Putrescine aminopropyltransferase</fullName>
        <shortName evidence="4">PAPT</shortName>
    </alternativeName>
    <alternativeName>
        <fullName evidence="4">Spermidine synthase</fullName>
        <shortName evidence="4">SPDS</shortName>
        <shortName evidence="4">SPDSY</shortName>
        <ecNumber evidence="4">2.5.1.16</ecNumber>
    </alternativeName>
</protein>
<dbReference type="PANTHER" id="PTHR43317:SF1">
    <property type="entry name" value="THERMOSPERMINE SYNTHASE ACAULIS5"/>
    <property type="match status" value="1"/>
</dbReference>
<feature type="transmembrane region" description="Helical" evidence="4">
    <location>
        <begin position="144"/>
        <end position="163"/>
    </location>
</feature>
<dbReference type="OrthoDB" id="9793120at2"/>
<name>A0A1G6RHT1_9BACL</name>
<dbReference type="CDD" id="cd02440">
    <property type="entry name" value="AdoMet_MTases"/>
    <property type="match status" value="1"/>
</dbReference>
<dbReference type="EMBL" id="FMZA01000028">
    <property type="protein sequence ID" value="SDD04182.1"/>
    <property type="molecule type" value="Genomic_DNA"/>
</dbReference>
<dbReference type="InterPro" id="IPR001045">
    <property type="entry name" value="Spermi_synthase"/>
</dbReference>
<dbReference type="Gene3D" id="3.40.50.150">
    <property type="entry name" value="Vaccinia Virus protein VP39"/>
    <property type="match status" value="1"/>
</dbReference>
<evidence type="ECO:0000313" key="8">
    <source>
        <dbReference type="Proteomes" id="UP000199387"/>
    </source>
</evidence>
<dbReference type="PROSITE" id="PS51006">
    <property type="entry name" value="PABS_2"/>
    <property type="match status" value="1"/>
</dbReference>
<feature type="transmembrane region" description="Helical" evidence="4">
    <location>
        <begin position="74"/>
        <end position="98"/>
    </location>
</feature>
<feature type="transmembrane region" description="Helical" evidence="4">
    <location>
        <begin position="201"/>
        <end position="219"/>
    </location>
</feature>
<feature type="transmembrane region" description="Helical" evidence="4">
    <location>
        <begin position="44"/>
        <end position="62"/>
    </location>
</feature>
<evidence type="ECO:0000256" key="2">
    <source>
        <dbReference type="ARBA" id="ARBA00022679"/>
    </source>
</evidence>
<dbReference type="Pfam" id="PF01564">
    <property type="entry name" value="Spermine_synth"/>
    <property type="match status" value="1"/>
</dbReference>
<evidence type="ECO:0000259" key="6">
    <source>
        <dbReference type="PROSITE" id="PS51006"/>
    </source>
</evidence>
<dbReference type="UniPathway" id="UPA00248">
    <property type="reaction ID" value="UER00314"/>
</dbReference>
<dbReference type="NCBIfam" id="NF002956">
    <property type="entry name" value="PRK03612.1"/>
    <property type="match status" value="1"/>
</dbReference>
<dbReference type="FunFam" id="3.40.50.150:FF:000088">
    <property type="entry name" value="Polyamine aminopropyltransferase"/>
    <property type="match status" value="1"/>
</dbReference>
<feature type="transmembrane region" description="Helical" evidence="4">
    <location>
        <begin position="104"/>
        <end position="123"/>
    </location>
</feature>
<evidence type="ECO:0000256" key="3">
    <source>
        <dbReference type="ARBA" id="ARBA00023115"/>
    </source>
</evidence>
<dbReference type="PROSITE" id="PS01330">
    <property type="entry name" value="PABS_1"/>
    <property type="match status" value="1"/>
</dbReference>
<feature type="transmembrane region" description="Helical" evidence="4">
    <location>
        <begin position="169"/>
        <end position="189"/>
    </location>
</feature>
<comment type="subunit">
    <text evidence="4">Homodimer or homotetramer.</text>
</comment>
<keyword evidence="2 4" id="KW-0808">Transferase</keyword>
<dbReference type="PANTHER" id="PTHR43317">
    <property type="entry name" value="THERMOSPERMINE SYNTHASE ACAULIS5"/>
    <property type="match status" value="1"/>
</dbReference>
<feature type="binding site" evidence="4">
    <location>
        <position position="318"/>
    </location>
    <ligand>
        <name>S-methyl-5'-thioadenosine</name>
        <dbReference type="ChEBI" id="CHEBI:17509"/>
    </ligand>
</feature>
<keyword evidence="4" id="KW-1133">Transmembrane helix</keyword>
<feature type="binding site" evidence="4">
    <location>
        <position position="298"/>
    </location>
    <ligand>
        <name>spermidine</name>
        <dbReference type="ChEBI" id="CHEBI:57834"/>
    </ligand>
</feature>
<evidence type="ECO:0000256" key="1">
    <source>
        <dbReference type="ARBA" id="ARBA00007867"/>
    </source>
</evidence>
<feature type="binding site" evidence="4">
    <location>
        <position position="274"/>
    </location>
    <ligand>
        <name>spermidine</name>
        <dbReference type="ChEBI" id="CHEBI:57834"/>
    </ligand>
</feature>
<dbReference type="HAMAP" id="MF_00198">
    <property type="entry name" value="Spermidine_synth"/>
    <property type="match status" value="1"/>
</dbReference>
<keyword evidence="4" id="KW-1003">Cell membrane</keyword>
<comment type="similarity">
    <text evidence="1 4">Belongs to the spermidine/spermine synthase family.</text>
</comment>
<dbReference type="RefSeq" id="WP_091573066.1">
    <property type="nucleotide sequence ID" value="NZ_FMZA01000028.1"/>
</dbReference>
<dbReference type="EC" id="2.5.1.16" evidence="4"/>
<sequence length="510" mass="57108">MEPEASRKIRWIYWSSGIVSICGIIFEILFGALGSYAFGDGVKQYALTIGFFLSGMGLGAYFSEYVRRRLLTAFVLVELGVALIGGVSVLLLFLITAYGGPKSGQIFLVLVTLAVGVLTGMELPILIREARRIGEQLNRSAARVLFFDYAGSLIGAVIFLLLLRPWLGLVRSAFVVGSINALVGLLIAWRFAGDLRRPSAVKGFALGCLALLSFGIFFGDKASHALESQLYRDQVLRVEETAYQRIVVTREEGDTRLYLNGNLQFSSTDEYRYHESLVHPAMSIPEQHKHILVLGGGDGLVVRELLKYPDIDKITLVELDPAVTRMARSDPLLTAINQGALDHPQVNIVHEDAFQYVRDNRNLYDVVIVDLPDPNNESINRMYTVQFYEMLKKRLAPEGALVLQGTSPVFARDCYWTIYETVKAAGLHTLSYHVDVPSFGNWGFVLATREPVKQQALRVETEEKNRYLTEDTLPSLFHFGKDEQNPGKLRPNTFNDPVLMDLYGDAWKHY</sequence>
<dbReference type="Proteomes" id="UP000199387">
    <property type="component" value="Unassembled WGS sequence"/>
</dbReference>
<proteinExistence type="inferred from homology"/>
<feature type="binding site" evidence="4">
    <location>
        <begin position="352"/>
        <end position="353"/>
    </location>
    <ligand>
        <name>S-methyl-5'-thioadenosine</name>
        <dbReference type="ChEBI" id="CHEBI:17509"/>
    </ligand>
</feature>
<dbReference type="NCBIfam" id="NF037959">
    <property type="entry name" value="MFS_SpdSyn"/>
    <property type="match status" value="1"/>
</dbReference>
<dbReference type="GO" id="GO:0008295">
    <property type="term" value="P:spermidine biosynthetic process"/>
    <property type="evidence" value="ECO:0007669"/>
    <property type="project" value="UniProtKB-UniRule"/>
</dbReference>
<feature type="domain" description="PABS" evidence="6">
    <location>
        <begin position="214"/>
        <end position="449"/>
    </location>
</feature>
<dbReference type="InterPro" id="IPR029063">
    <property type="entry name" value="SAM-dependent_MTases_sf"/>
</dbReference>
<evidence type="ECO:0000256" key="4">
    <source>
        <dbReference type="HAMAP-Rule" id="MF_00198"/>
    </source>
</evidence>
<dbReference type="GO" id="GO:0004766">
    <property type="term" value="F:spermidine synthase activity"/>
    <property type="evidence" value="ECO:0007669"/>
    <property type="project" value="UniProtKB-UniRule"/>
</dbReference>
<dbReference type="GO" id="GO:0010487">
    <property type="term" value="F:thermospermine synthase activity"/>
    <property type="evidence" value="ECO:0007669"/>
    <property type="project" value="UniProtKB-ARBA"/>
</dbReference>
<reference evidence="7 8" key="1">
    <citation type="submission" date="2016-10" db="EMBL/GenBank/DDBJ databases">
        <authorList>
            <person name="de Groot N.N."/>
        </authorList>
    </citation>
    <scope>NUCLEOTIDE SEQUENCE [LARGE SCALE GENOMIC DNA]</scope>
    <source>
        <strain evidence="7 8">DSM 45514</strain>
    </source>
</reference>
<dbReference type="AlphaFoldDB" id="A0A1G6RHT1"/>
<dbReference type="GO" id="GO:0005886">
    <property type="term" value="C:plasma membrane"/>
    <property type="evidence" value="ECO:0007669"/>
    <property type="project" value="UniProtKB-SubCell"/>
</dbReference>
<accession>A0A1G6RHT1</accession>
<organism evidence="7 8">
    <name type="scientific">Melghirimyces thermohalophilus</name>
    <dbReference type="NCBI Taxonomy" id="1236220"/>
    <lineage>
        <taxon>Bacteria</taxon>
        <taxon>Bacillati</taxon>
        <taxon>Bacillota</taxon>
        <taxon>Bacilli</taxon>
        <taxon>Bacillales</taxon>
        <taxon>Thermoactinomycetaceae</taxon>
        <taxon>Melghirimyces</taxon>
    </lineage>
</organism>
<keyword evidence="8" id="KW-1185">Reference proteome</keyword>